<evidence type="ECO:0000256" key="4">
    <source>
        <dbReference type="PROSITE-ProRule" id="PRU00175"/>
    </source>
</evidence>
<dbReference type="GO" id="GO:0008270">
    <property type="term" value="F:zinc ion binding"/>
    <property type="evidence" value="ECO:0007669"/>
    <property type="project" value="UniProtKB-KW"/>
</dbReference>
<sequence length="873" mass="101274">MMARSNKGIRDIVKDNRGSEQRPPSSSNLLGSGLPQVTQSKLGLAKGLTGPSGGGGGLLMHKSLNIGISDAGDPYAQSSQKTIAKSIEHDKVKEAILTDLRQQTDKFFMGGMQNNENFLPEIKDKNANIELRRMVEDMRKELEARNTTIQALQRNFESLSALCLNERAEKANLLKQNEQLRAENKDYAQQLLAAHEKIEKQSADITSLVEQKKKLEKIKEEFLTTKSALESTKALLQDSKSKQEQQESEIERLKKRISELLEKVRSMEGSIKDQDKVKEEFRKQVKEFERQIEELQLNEKKSLITINDRDLLIANLRRQIEDEEKKANEYLLQMKKKDLQIRELEVDVDRERKHKREIERNLKDATKAAEDVRLLLKSGEMSQDELKKKLAETMKKLHTAEEQIKQEKQMTELLTKECMQEKEEAQRQVALMQKEGSYYRDTIKKLEQKSKEDSADKVSLQQAYSKLQEAKFAIEQDLRTLEPILIHKDKQLMDLGAFIQQLKGLHEKEKTEQREEYLRAFQRMKDEISTLRSEGKGKFDELAFYKKEVENKDGEILQMKARVKELEMRIEKILNEKKDVGELQMRISILEQENNHQMEELAEVRGRYEEALKNMDMLRKEQDSARSSQGGFEESLQKLKKQIADNERVIQQLSQAKSDMNSKMLQLNKDKNQLEMDASKLKAELKALKDEKEDIEKKADAQYKRLEESTMKVMRLEKDLELEQEVTKKRHEEINSLIKENAKYKGELDEIRKAFGNMQEIEARIKIAEVKEEKIFGLLNQLDQIFKSEESNLSCYTCMNMMTDPTVMVPCGHAYCKKCITPGLTDCPQCEKRFTSTAPIKILQDLCTKFVYKRDALSMFKNDSFWKSKAGVQ</sequence>
<feature type="compositionally biased region" description="Basic and acidic residues" evidence="6">
    <location>
        <begin position="8"/>
        <end position="20"/>
    </location>
</feature>
<protein>
    <recommendedName>
        <fullName evidence="7">RING-type domain-containing protein</fullName>
    </recommendedName>
</protein>
<accession>A0A8J8P5K6</accession>
<dbReference type="Pfam" id="PF13923">
    <property type="entry name" value="zf-C3HC4_2"/>
    <property type="match status" value="1"/>
</dbReference>
<dbReference type="PROSITE" id="PS50089">
    <property type="entry name" value="ZF_RING_2"/>
    <property type="match status" value="1"/>
</dbReference>
<keyword evidence="3" id="KW-0862">Zinc</keyword>
<feature type="coiled-coil region" evidence="5">
    <location>
        <begin position="135"/>
        <end position="463"/>
    </location>
</feature>
<dbReference type="Gene3D" id="3.30.40.10">
    <property type="entry name" value="Zinc/RING finger domain, C3HC4 (zinc finger)"/>
    <property type="match status" value="1"/>
</dbReference>
<evidence type="ECO:0000313" key="8">
    <source>
        <dbReference type="EMBL" id="TNV87373.1"/>
    </source>
</evidence>
<evidence type="ECO:0000256" key="6">
    <source>
        <dbReference type="SAM" id="MobiDB-lite"/>
    </source>
</evidence>
<feature type="region of interest" description="Disordered" evidence="6">
    <location>
        <begin position="1"/>
        <end position="35"/>
    </location>
</feature>
<reference evidence="8" key="1">
    <citation type="submission" date="2019-06" db="EMBL/GenBank/DDBJ databases">
        <authorList>
            <person name="Zheng W."/>
        </authorList>
    </citation>
    <scope>NUCLEOTIDE SEQUENCE</scope>
    <source>
        <strain evidence="8">QDHG01</strain>
    </source>
</reference>
<keyword evidence="5" id="KW-0175">Coiled coil</keyword>
<evidence type="ECO:0000256" key="1">
    <source>
        <dbReference type="ARBA" id="ARBA00022723"/>
    </source>
</evidence>
<dbReference type="OrthoDB" id="292099at2759"/>
<dbReference type="InterPro" id="IPR017907">
    <property type="entry name" value="Znf_RING_CS"/>
</dbReference>
<keyword evidence="9" id="KW-1185">Reference proteome</keyword>
<evidence type="ECO:0000256" key="2">
    <source>
        <dbReference type="ARBA" id="ARBA00022771"/>
    </source>
</evidence>
<dbReference type="SUPFAM" id="SSF57850">
    <property type="entry name" value="RING/U-box"/>
    <property type="match status" value="1"/>
</dbReference>
<feature type="compositionally biased region" description="Low complexity" evidence="6">
    <location>
        <begin position="23"/>
        <end position="35"/>
    </location>
</feature>
<dbReference type="Proteomes" id="UP000785679">
    <property type="component" value="Unassembled WGS sequence"/>
</dbReference>
<dbReference type="PROSITE" id="PS00518">
    <property type="entry name" value="ZF_RING_1"/>
    <property type="match status" value="1"/>
</dbReference>
<proteinExistence type="predicted"/>
<name>A0A8J8P5K6_HALGN</name>
<evidence type="ECO:0000256" key="5">
    <source>
        <dbReference type="SAM" id="Coils"/>
    </source>
</evidence>
<feature type="coiled-coil region" evidence="5">
    <location>
        <begin position="507"/>
        <end position="771"/>
    </location>
</feature>
<dbReference type="InterPro" id="IPR013083">
    <property type="entry name" value="Znf_RING/FYVE/PHD"/>
</dbReference>
<evidence type="ECO:0000259" key="7">
    <source>
        <dbReference type="PROSITE" id="PS50089"/>
    </source>
</evidence>
<feature type="domain" description="RING-type" evidence="7">
    <location>
        <begin position="795"/>
        <end position="831"/>
    </location>
</feature>
<keyword evidence="2 4" id="KW-0863">Zinc-finger</keyword>
<organism evidence="8 9">
    <name type="scientific">Halteria grandinella</name>
    <dbReference type="NCBI Taxonomy" id="5974"/>
    <lineage>
        <taxon>Eukaryota</taxon>
        <taxon>Sar</taxon>
        <taxon>Alveolata</taxon>
        <taxon>Ciliophora</taxon>
        <taxon>Intramacronucleata</taxon>
        <taxon>Spirotrichea</taxon>
        <taxon>Stichotrichia</taxon>
        <taxon>Sporadotrichida</taxon>
        <taxon>Halteriidae</taxon>
        <taxon>Halteria</taxon>
    </lineage>
</organism>
<dbReference type="EMBL" id="RRYP01000476">
    <property type="protein sequence ID" value="TNV87373.1"/>
    <property type="molecule type" value="Genomic_DNA"/>
</dbReference>
<keyword evidence="1" id="KW-0479">Metal-binding</keyword>
<dbReference type="InterPro" id="IPR001841">
    <property type="entry name" value="Znf_RING"/>
</dbReference>
<gene>
    <name evidence="8" type="ORF">FGO68_gene4873</name>
</gene>
<evidence type="ECO:0000313" key="9">
    <source>
        <dbReference type="Proteomes" id="UP000785679"/>
    </source>
</evidence>
<comment type="caution">
    <text evidence="8">The sequence shown here is derived from an EMBL/GenBank/DDBJ whole genome shotgun (WGS) entry which is preliminary data.</text>
</comment>
<dbReference type="SMART" id="SM00184">
    <property type="entry name" value="RING"/>
    <property type="match status" value="1"/>
</dbReference>
<evidence type="ECO:0000256" key="3">
    <source>
        <dbReference type="ARBA" id="ARBA00022833"/>
    </source>
</evidence>
<dbReference type="AlphaFoldDB" id="A0A8J8P5K6"/>